<organism evidence="2 3">
    <name type="scientific">Novosphingobium subterraneum</name>
    <dbReference type="NCBI Taxonomy" id="48936"/>
    <lineage>
        <taxon>Bacteria</taxon>
        <taxon>Pseudomonadati</taxon>
        <taxon>Pseudomonadota</taxon>
        <taxon>Alphaproteobacteria</taxon>
        <taxon>Sphingomonadales</taxon>
        <taxon>Sphingomonadaceae</taxon>
        <taxon>Novosphingobium</taxon>
    </lineage>
</organism>
<dbReference type="Pfam" id="PF01909">
    <property type="entry name" value="NTP_transf_2"/>
    <property type="match status" value="1"/>
</dbReference>
<evidence type="ECO:0000259" key="1">
    <source>
        <dbReference type="Pfam" id="PF01909"/>
    </source>
</evidence>
<protein>
    <recommendedName>
        <fullName evidence="1">Polymerase nucleotidyl transferase domain-containing protein</fullName>
    </recommendedName>
</protein>
<dbReference type="InterPro" id="IPR043519">
    <property type="entry name" value="NT_sf"/>
</dbReference>
<dbReference type="STRING" id="48936.NJ75_01825"/>
<dbReference type="InterPro" id="IPR002934">
    <property type="entry name" value="Polymerase_NTP_transf_dom"/>
</dbReference>
<dbReference type="CDD" id="cd05403">
    <property type="entry name" value="NT_KNTase_like"/>
    <property type="match status" value="1"/>
</dbReference>
<sequence>MTSLLQLTPEEIEAVRTILRHCLPDRVAVRAFGSRATGKAKPWSDLDLSFEAKEALLLSVMALLREAFDESARPWKVDLVDYRTVSAEFAAIIDRDGLAVL</sequence>
<dbReference type="EMBL" id="JRVC01000007">
    <property type="protein sequence ID" value="KHS46989.1"/>
    <property type="molecule type" value="Genomic_DNA"/>
</dbReference>
<proteinExistence type="predicted"/>
<dbReference type="Gene3D" id="3.30.460.10">
    <property type="entry name" value="Beta Polymerase, domain 2"/>
    <property type="match status" value="1"/>
</dbReference>
<dbReference type="RefSeq" id="WP_039333586.1">
    <property type="nucleotide sequence ID" value="NZ_JRVC01000007.1"/>
</dbReference>
<evidence type="ECO:0000313" key="3">
    <source>
        <dbReference type="Proteomes" id="UP000031338"/>
    </source>
</evidence>
<dbReference type="Proteomes" id="UP000031338">
    <property type="component" value="Unassembled WGS sequence"/>
</dbReference>
<accession>A0A0B8ZKZ1</accession>
<keyword evidence="3" id="KW-1185">Reference proteome</keyword>
<dbReference type="PATRIC" id="fig|48936.3.peg.1838"/>
<dbReference type="AlphaFoldDB" id="A0A0B8ZKZ1"/>
<reference evidence="2 3" key="1">
    <citation type="submission" date="2014-10" db="EMBL/GenBank/DDBJ databases">
        <title>Draft genome sequence of Novosphingobium subterraneum DSM 12447.</title>
        <authorList>
            <person name="Gan H.M."/>
            <person name="Gan H.Y."/>
            <person name="Savka M.A."/>
        </authorList>
    </citation>
    <scope>NUCLEOTIDE SEQUENCE [LARGE SCALE GENOMIC DNA]</scope>
    <source>
        <strain evidence="2 3">DSM 12447</strain>
    </source>
</reference>
<dbReference type="SUPFAM" id="SSF81301">
    <property type="entry name" value="Nucleotidyltransferase"/>
    <property type="match status" value="1"/>
</dbReference>
<name>A0A0B8ZKZ1_9SPHN</name>
<gene>
    <name evidence="2" type="ORF">NJ75_01825</name>
</gene>
<feature type="domain" description="Polymerase nucleotidyl transferase" evidence="1">
    <location>
        <begin position="13"/>
        <end position="84"/>
    </location>
</feature>
<comment type="caution">
    <text evidence="2">The sequence shown here is derived from an EMBL/GenBank/DDBJ whole genome shotgun (WGS) entry which is preliminary data.</text>
</comment>
<dbReference type="GO" id="GO:0016779">
    <property type="term" value="F:nucleotidyltransferase activity"/>
    <property type="evidence" value="ECO:0007669"/>
    <property type="project" value="InterPro"/>
</dbReference>
<evidence type="ECO:0000313" key="2">
    <source>
        <dbReference type="EMBL" id="KHS46989.1"/>
    </source>
</evidence>